<evidence type="ECO:0000256" key="1">
    <source>
        <dbReference type="SAM" id="SignalP"/>
    </source>
</evidence>
<keyword evidence="1" id="KW-0732">Signal</keyword>
<organism evidence="2 3">
    <name type="scientific">Tunturiibacter empetritectus</name>
    <dbReference type="NCBI Taxonomy" id="3069691"/>
    <lineage>
        <taxon>Bacteria</taxon>
        <taxon>Pseudomonadati</taxon>
        <taxon>Acidobacteriota</taxon>
        <taxon>Terriglobia</taxon>
        <taxon>Terriglobales</taxon>
        <taxon>Acidobacteriaceae</taxon>
        <taxon>Tunturiibacter</taxon>
    </lineage>
</organism>
<dbReference type="Proteomes" id="UP000568106">
    <property type="component" value="Unassembled WGS sequence"/>
</dbReference>
<comment type="caution">
    <text evidence="2">The sequence shown here is derived from an EMBL/GenBank/DDBJ whole genome shotgun (WGS) entry which is preliminary data.</text>
</comment>
<proteinExistence type="predicted"/>
<accession>A0A7W8MSG4</accession>
<gene>
    <name evidence="2" type="ORF">HDF09_003357</name>
</gene>
<reference evidence="2" key="1">
    <citation type="submission" date="2020-08" db="EMBL/GenBank/DDBJ databases">
        <title>Genomic Encyclopedia of Type Strains, Phase IV (KMG-V): Genome sequencing to study the core and pangenomes of soil and plant-associated prokaryotes.</title>
        <authorList>
            <person name="Whitman W."/>
        </authorList>
    </citation>
    <scope>NUCLEOTIDE SEQUENCE [LARGE SCALE GENOMIC DNA]</scope>
    <source>
        <strain evidence="2">M8UP27</strain>
    </source>
</reference>
<evidence type="ECO:0000313" key="3">
    <source>
        <dbReference type="Proteomes" id="UP000568106"/>
    </source>
</evidence>
<dbReference type="AlphaFoldDB" id="A0A7W8MSG4"/>
<name>A0A7W8MSG4_9BACT</name>
<feature type="signal peptide" evidence="1">
    <location>
        <begin position="1"/>
        <end position="18"/>
    </location>
</feature>
<keyword evidence="3" id="KW-1185">Reference proteome</keyword>
<sequence length="186" mass="19867">MHRLSAALFLLAATASLAQSPTISGSKPDASAVVLRSIPAGTDCPISFRANRQSTAQILSANNADKNSPALGLHLTLDHPAAPAIESIEVTVYGVSPRGRIVPTDFQSTDTNTRDTVSKSFLLQRSANDNTLSNADVWMHQVGALRWVDLNEVRYTNGTTWRPSGSEKCRAVPSNVVLVASVKKSN</sequence>
<evidence type="ECO:0000313" key="2">
    <source>
        <dbReference type="EMBL" id="MBB5318658.1"/>
    </source>
</evidence>
<dbReference type="EMBL" id="JACHDY010000005">
    <property type="protein sequence ID" value="MBB5318658.1"/>
    <property type="molecule type" value="Genomic_DNA"/>
</dbReference>
<protein>
    <submittedName>
        <fullName evidence="2">Uncharacterized protein</fullName>
    </submittedName>
</protein>
<feature type="chain" id="PRO_5030725430" evidence="1">
    <location>
        <begin position="19"/>
        <end position="186"/>
    </location>
</feature>